<dbReference type="Pfam" id="PF13476">
    <property type="entry name" value="AAA_23"/>
    <property type="match status" value="1"/>
</dbReference>
<dbReference type="GO" id="GO:0006302">
    <property type="term" value="P:double-strand break repair"/>
    <property type="evidence" value="ECO:0007669"/>
    <property type="project" value="InterPro"/>
</dbReference>
<proteinExistence type="predicted"/>
<name>A0A7J3Z675_9CREN</name>
<dbReference type="PANTHER" id="PTHR43581:SF4">
    <property type="entry name" value="ATP_GTP PHOSPHATASE"/>
    <property type="match status" value="1"/>
</dbReference>
<protein>
    <submittedName>
        <fullName evidence="2">ATP-binding protein</fullName>
    </submittedName>
</protein>
<dbReference type="EMBL" id="DRYQ01000048">
    <property type="protein sequence ID" value="HHQ50344.1"/>
    <property type="molecule type" value="Genomic_DNA"/>
</dbReference>
<organism evidence="2">
    <name type="scientific">Ignisphaera aggregans</name>
    <dbReference type="NCBI Taxonomy" id="334771"/>
    <lineage>
        <taxon>Archaea</taxon>
        <taxon>Thermoproteota</taxon>
        <taxon>Thermoprotei</taxon>
        <taxon>Desulfurococcales</taxon>
        <taxon>Desulfurococcaceae</taxon>
        <taxon>Ignisphaera</taxon>
    </lineage>
</organism>
<feature type="domain" description="Rad50/SbcC-type AAA" evidence="1">
    <location>
        <begin position="9"/>
        <end position="61"/>
    </location>
</feature>
<sequence length="298" mass="34116">MEERNLFTLKIRSLGPIDLRGAEVLLHIGKTILYGPNGGGKTAIIRALIYMIAGEGGKRDRLLYELEAIENYARIFGKTDTELCIHSGKVKDSEGVDCAELKCDELTCRAKEVVWPKRYELARIAGDVFYSTREAQKIDIIHNQGDLKNVLSEPLFIERVEEFLYYHGSKITRFHGDYFKELVNGESRWAPIIALPYGIKKAILILYALENHDIVLIEGFEAGLHLDLMRGLLDYVDDIYRDRIVVIETHSGLPIRWGIDRGWSVYYVDRSAIEVLRSREELLQKATLFKREVEALSL</sequence>
<dbReference type="InterPro" id="IPR027417">
    <property type="entry name" value="P-loop_NTPase"/>
</dbReference>
<dbReference type="PANTHER" id="PTHR43581">
    <property type="entry name" value="ATP/GTP PHOSPHATASE"/>
    <property type="match status" value="1"/>
</dbReference>
<dbReference type="InterPro" id="IPR051396">
    <property type="entry name" value="Bact_Antivir_Def_Nuclease"/>
</dbReference>
<dbReference type="Gene3D" id="3.40.50.300">
    <property type="entry name" value="P-loop containing nucleotide triphosphate hydrolases"/>
    <property type="match status" value="1"/>
</dbReference>
<dbReference type="AlphaFoldDB" id="A0A7J3Z675"/>
<dbReference type="SUPFAM" id="SSF52540">
    <property type="entry name" value="P-loop containing nucleoside triphosphate hydrolases"/>
    <property type="match status" value="1"/>
</dbReference>
<accession>A0A7J3Z675</accession>
<gene>
    <name evidence="2" type="ORF">ENM66_03225</name>
</gene>
<reference evidence="2" key="1">
    <citation type="journal article" date="2020" name="mSystems">
        <title>Genome- and Community-Level Interaction Insights into Carbon Utilization and Element Cycling Functions of Hydrothermarchaeota in Hydrothermal Sediment.</title>
        <authorList>
            <person name="Zhou Z."/>
            <person name="Liu Y."/>
            <person name="Xu W."/>
            <person name="Pan J."/>
            <person name="Luo Z.H."/>
            <person name="Li M."/>
        </authorList>
    </citation>
    <scope>NUCLEOTIDE SEQUENCE [LARGE SCALE GENOMIC DNA]</scope>
    <source>
        <strain evidence="2">SpSt-1105</strain>
    </source>
</reference>
<dbReference type="GO" id="GO:0016887">
    <property type="term" value="F:ATP hydrolysis activity"/>
    <property type="evidence" value="ECO:0007669"/>
    <property type="project" value="InterPro"/>
</dbReference>
<evidence type="ECO:0000313" key="2">
    <source>
        <dbReference type="EMBL" id="HHQ50344.1"/>
    </source>
</evidence>
<dbReference type="GO" id="GO:0005524">
    <property type="term" value="F:ATP binding"/>
    <property type="evidence" value="ECO:0007669"/>
    <property type="project" value="UniProtKB-KW"/>
</dbReference>
<keyword evidence="2" id="KW-0067">ATP-binding</keyword>
<dbReference type="InterPro" id="IPR038729">
    <property type="entry name" value="Rad50/SbcC_AAA"/>
</dbReference>
<keyword evidence="2" id="KW-0547">Nucleotide-binding</keyword>
<comment type="caution">
    <text evidence="2">The sequence shown here is derived from an EMBL/GenBank/DDBJ whole genome shotgun (WGS) entry which is preliminary data.</text>
</comment>
<evidence type="ECO:0000259" key="1">
    <source>
        <dbReference type="Pfam" id="PF13476"/>
    </source>
</evidence>